<dbReference type="GeneID" id="19299064"/>
<dbReference type="OrthoDB" id="3253137at2759"/>
<feature type="compositionally biased region" description="Polar residues" evidence="1">
    <location>
        <begin position="165"/>
        <end position="178"/>
    </location>
</feature>
<gene>
    <name evidence="2" type="ORF">GLOTRDRAFT_109571</name>
</gene>
<organism evidence="2 3">
    <name type="scientific">Gloeophyllum trabeum (strain ATCC 11539 / FP-39264 / Madison 617)</name>
    <name type="common">Brown rot fungus</name>
    <dbReference type="NCBI Taxonomy" id="670483"/>
    <lineage>
        <taxon>Eukaryota</taxon>
        <taxon>Fungi</taxon>
        <taxon>Dikarya</taxon>
        <taxon>Basidiomycota</taxon>
        <taxon>Agaricomycotina</taxon>
        <taxon>Agaricomycetes</taxon>
        <taxon>Gloeophyllales</taxon>
        <taxon>Gloeophyllaceae</taxon>
        <taxon>Gloeophyllum</taxon>
    </lineage>
</organism>
<dbReference type="eggNOG" id="ENOG502SP64">
    <property type="taxonomic scope" value="Eukaryota"/>
</dbReference>
<dbReference type="RefSeq" id="XP_007862240.1">
    <property type="nucleotide sequence ID" value="XM_007864049.1"/>
</dbReference>
<keyword evidence="3" id="KW-1185">Reference proteome</keyword>
<sequence length="403" mass="45076">MGKWTSEYHDDVLRSKVKRLVQGAIQRSKLEEGQPTISYETFVQDLDEGDSFTASMIETMVKELADRRARTKEADRRMICDSTSKALRTLASTTPIHRSRTIPRYSSRRSINLTEYLALPPDHMTMDDEDQNDDFAPMQNRPSPPGGLRELYDAYWDWGARRLSRSQTGSASGEQQTGEPVENNAADEHSPGEESFSTWLPPPPEMLRSPPPFLSRQGPIRRPTHSRRLDFNDFTSRRRLELRRAAAGSSTSAADDAPGAHVPTPVIPSQGLPLPRSDSTPTRRLEVHLPSWRHVAADEPAPSSTLTEEPATISDNTHTSDRFLSPVSSLIAASHTLDRRPQSPPTEASSRNAEHRHRWEISRAVAPRLRRGGVRAPESLLTTTMRSVHAVPFDGTRSRSESP</sequence>
<accession>S7S0E2</accession>
<feature type="compositionally biased region" description="Polar residues" evidence="1">
    <location>
        <begin position="302"/>
        <end position="317"/>
    </location>
</feature>
<evidence type="ECO:0000313" key="2">
    <source>
        <dbReference type="EMBL" id="EPQ59184.1"/>
    </source>
</evidence>
<reference evidence="2 3" key="1">
    <citation type="journal article" date="2012" name="Science">
        <title>The Paleozoic origin of enzymatic lignin decomposition reconstructed from 31 fungal genomes.</title>
        <authorList>
            <person name="Floudas D."/>
            <person name="Binder M."/>
            <person name="Riley R."/>
            <person name="Barry K."/>
            <person name="Blanchette R.A."/>
            <person name="Henrissat B."/>
            <person name="Martinez A.T."/>
            <person name="Otillar R."/>
            <person name="Spatafora J.W."/>
            <person name="Yadav J.S."/>
            <person name="Aerts A."/>
            <person name="Benoit I."/>
            <person name="Boyd A."/>
            <person name="Carlson A."/>
            <person name="Copeland A."/>
            <person name="Coutinho P.M."/>
            <person name="de Vries R.P."/>
            <person name="Ferreira P."/>
            <person name="Findley K."/>
            <person name="Foster B."/>
            <person name="Gaskell J."/>
            <person name="Glotzer D."/>
            <person name="Gorecki P."/>
            <person name="Heitman J."/>
            <person name="Hesse C."/>
            <person name="Hori C."/>
            <person name="Igarashi K."/>
            <person name="Jurgens J.A."/>
            <person name="Kallen N."/>
            <person name="Kersten P."/>
            <person name="Kohler A."/>
            <person name="Kuees U."/>
            <person name="Kumar T.K.A."/>
            <person name="Kuo A."/>
            <person name="LaButti K."/>
            <person name="Larrondo L.F."/>
            <person name="Lindquist E."/>
            <person name="Ling A."/>
            <person name="Lombard V."/>
            <person name="Lucas S."/>
            <person name="Lundell T."/>
            <person name="Martin R."/>
            <person name="McLaughlin D.J."/>
            <person name="Morgenstern I."/>
            <person name="Morin E."/>
            <person name="Murat C."/>
            <person name="Nagy L.G."/>
            <person name="Nolan M."/>
            <person name="Ohm R.A."/>
            <person name="Patyshakuliyeva A."/>
            <person name="Rokas A."/>
            <person name="Ruiz-Duenas F.J."/>
            <person name="Sabat G."/>
            <person name="Salamov A."/>
            <person name="Samejima M."/>
            <person name="Schmutz J."/>
            <person name="Slot J.C."/>
            <person name="St John F."/>
            <person name="Stenlid J."/>
            <person name="Sun H."/>
            <person name="Sun S."/>
            <person name="Syed K."/>
            <person name="Tsang A."/>
            <person name="Wiebenga A."/>
            <person name="Young D."/>
            <person name="Pisabarro A."/>
            <person name="Eastwood D.C."/>
            <person name="Martin F."/>
            <person name="Cullen D."/>
            <person name="Grigoriev I.V."/>
            <person name="Hibbett D.S."/>
        </authorList>
    </citation>
    <scope>NUCLEOTIDE SEQUENCE [LARGE SCALE GENOMIC DNA]</scope>
    <source>
        <strain evidence="2 3">ATCC 11539</strain>
    </source>
</reference>
<dbReference type="EMBL" id="KB469297">
    <property type="protein sequence ID" value="EPQ59184.1"/>
    <property type="molecule type" value="Genomic_DNA"/>
</dbReference>
<proteinExistence type="predicted"/>
<protein>
    <submittedName>
        <fullName evidence="2">Uncharacterized protein</fullName>
    </submittedName>
</protein>
<dbReference type="AlphaFoldDB" id="S7S0E2"/>
<feature type="compositionally biased region" description="Basic and acidic residues" evidence="1">
    <location>
        <begin position="227"/>
        <end position="244"/>
    </location>
</feature>
<feature type="region of interest" description="Disordered" evidence="1">
    <location>
        <begin position="165"/>
        <end position="281"/>
    </location>
</feature>
<evidence type="ECO:0000313" key="3">
    <source>
        <dbReference type="Proteomes" id="UP000030669"/>
    </source>
</evidence>
<feature type="region of interest" description="Disordered" evidence="1">
    <location>
        <begin position="299"/>
        <end position="403"/>
    </location>
</feature>
<dbReference type="STRING" id="670483.S7S0E2"/>
<name>S7S0E2_GLOTA</name>
<dbReference type="KEGG" id="gtr:GLOTRDRAFT_109571"/>
<dbReference type="OMA" id="TERTSPW"/>
<feature type="compositionally biased region" description="Low complexity" evidence="1">
    <location>
        <begin position="245"/>
        <end position="260"/>
    </location>
</feature>
<feature type="compositionally biased region" description="Pro residues" evidence="1">
    <location>
        <begin position="200"/>
        <end position="213"/>
    </location>
</feature>
<feature type="region of interest" description="Disordered" evidence="1">
    <location>
        <begin position="120"/>
        <end position="149"/>
    </location>
</feature>
<dbReference type="HOGENOM" id="CLU_044501_0_0_1"/>
<dbReference type="Proteomes" id="UP000030669">
    <property type="component" value="Unassembled WGS sequence"/>
</dbReference>
<evidence type="ECO:0000256" key="1">
    <source>
        <dbReference type="SAM" id="MobiDB-lite"/>
    </source>
</evidence>